<keyword evidence="3" id="KW-1185">Reference proteome</keyword>
<feature type="chain" id="PRO_5046619060" description="Encoded protein" evidence="1">
    <location>
        <begin position="24"/>
        <end position="200"/>
    </location>
</feature>
<gene>
    <name evidence="2" type="ORF">DUNSADRAFT_3067</name>
</gene>
<dbReference type="Proteomes" id="UP000815325">
    <property type="component" value="Unassembled WGS sequence"/>
</dbReference>
<name>A0ABQ7FVN8_DUNSA</name>
<evidence type="ECO:0000256" key="1">
    <source>
        <dbReference type="SAM" id="SignalP"/>
    </source>
</evidence>
<sequence length="200" mass="20131">MIRLYPPLLVALLLPVLGEGARGLGLGHTHATSRSPTSNDLDTRSGDTQFPAMHSSFAFPSTDASLSRRKLRDKTSLGMAAQRHLLNHMQGTPPASARGAPARARQTWAQPGPSPSMATSKVTAESTNPTVLGDDGIGVSTSNPISVSNPITVKSPSSSASGGGGLGGGGLLSSLLAGTAGGVAGGMASGPLPLPFGRRM</sequence>
<dbReference type="EMBL" id="MU070919">
    <property type="protein sequence ID" value="KAF5826446.1"/>
    <property type="molecule type" value="Genomic_DNA"/>
</dbReference>
<feature type="signal peptide" evidence="1">
    <location>
        <begin position="1"/>
        <end position="23"/>
    </location>
</feature>
<comment type="caution">
    <text evidence="2">The sequence shown here is derived from an EMBL/GenBank/DDBJ whole genome shotgun (WGS) entry which is preliminary data.</text>
</comment>
<evidence type="ECO:0008006" key="4">
    <source>
        <dbReference type="Google" id="ProtNLM"/>
    </source>
</evidence>
<evidence type="ECO:0000313" key="3">
    <source>
        <dbReference type="Proteomes" id="UP000815325"/>
    </source>
</evidence>
<feature type="non-terminal residue" evidence="2">
    <location>
        <position position="1"/>
    </location>
</feature>
<reference evidence="2" key="1">
    <citation type="submission" date="2017-08" db="EMBL/GenBank/DDBJ databases">
        <authorList>
            <person name="Polle J.E."/>
            <person name="Barry K."/>
            <person name="Cushman J."/>
            <person name="Schmutz J."/>
            <person name="Tran D."/>
            <person name="Hathwaick L.T."/>
            <person name="Yim W.C."/>
            <person name="Jenkins J."/>
            <person name="Mckie-Krisberg Z.M."/>
            <person name="Prochnik S."/>
            <person name="Lindquist E."/>
            <person name="Dockter R.B."/>
            <person name="Adam C."/>
            <person name="Molina H."/>
            <person name="Bunkerborg J."/>
            <person name="Jin E."/>
            <person name="Buchheim M."/>
            <person name="Magnuson J."/>
        </authorList>
    </citation>
    <scope>NUCLEOTIDE SEQUENCE</scope>
    <source>
        <strain evidence="2">CCAP 19/18</strain>
    </source>
</reference>
<evidence type="ECO:0000313" key="2">
    <source>
        <dbReference type="EMBL" id="KAF5826446.1"/>
    </source>
</evidence>
<keyword evidence="1" id="KW-0732">Signal</keyword>
<protein>
    <recommendedName>
        <fullName evidence="4">Encoded protein</fullName>
    </recommendedName>
</protein>
<organism evidence="2 3">
    <name type="scientific">Dunaliella salina</name>
    <name type="common">Green alga</name>
    <name type="synonym">Protococcus salinus</name>
    <dbReference type="NCBI Taxonomy" id="3046"/>
    <lineage>
        <taxon>Eukaryota</taxon>
        <taxon>Viridiplantae</taxon>
        <taxon>Chlorophyta</taxon>
        <taxon>core chlorophytes</taxon>
        <taxon>Chlorophyceae</taxon>
        <taxon>CS clade</taxon>
        <taxon>Chlamydomonadales</taxon>
        <taxon>Dunaliellaceae</taxon>
        <taxon>Dunaliella</taxon>
    </lineage>
</organism>
<proteinExistence type="predicted"/>
<accession>A0ABQ7FVN8</accession>